<feature type="transmembrane region" description="Helical" evidence="1">
    <location>
        <begin position="61"/>
        <end position="81"/>
    </location>
</feature>
<dbReference type="Pfam" id="PF26604">
    <property type="entry name" value="CBU_0592"/>
    <property type="match status" value="1"/>
</dbReference>
<dbReference type="InterPro" id="IPR058058">
    <property type="entry name" value="CBU_0592-like"/>
</dbReference>
<reference evidence="3 4" key="1">
    <citation type="journal article" date="2016" name="Nat. Commun.">
        <title>Thousands of microbial genomes shed light on interconnected biogeochemical processes in an aquifer system.</title>
        <authorList>
            <person name="Anantharaman K."/>
            <person name="Brown C.T."/>
            <person name="Hug L.A."/>
            <person name="Sharon I."/>
            <person name="Castelle C.J."/>
            <person name="Probst A.J."/>
            <person name="Thomas B.C."/>
            <person name="Singh A."/>
            <person name="Wilkins M.J."/>
            <person name="Karaoz U."/>
            <person name="Brodie E.L."/>
            <person name="Williams K.H."/>
            <person name="Hubbard S.S."/>
            <person name="Banfield J.F."/>
        </authorList>
    </citation>
    <scope>NUCLEOTIDE SEQUENCE [LARGE SCALE GENOMIC DNA]</scope>
</reference>
<sequence length="82" mass="8933">MKWRKVLLEAAGWYGLVATLSAYGLISNGIVGSTSVAYHLLNLTGALALATTVWRKRAWPLVVLNLVWMAIAVLALARIILK</sequence>
<dbReference type="STRING" id="1802613.A2V54_03805"/>
<dbReference type="AlphaFoldDB" id="A0A1F4UI54"/>
<keyword evidence="1" id="KW-0812">Transmembrane</keyword>
<organism evidence="3 4">
    <name type="scientific">candidate division WWE3 bacterium RBG_19FT_COMBO_53_11</name>
    <dbReference type="NCBI Taxonomy" id="1802613"/>
    <lineage>
        <taxon>Bacteria</taxon>
        <taxon>Katanobacteria</taxon>
    </lineage>
</organism>
<dbReference type="Proteomes" id="UP000176583">
    <property type="component" value="Unassembled WGS sequence"/>
</dbReference>
<evidence type="ECO:0000259" key="2">
    <source>
        <dbReference type="Pfam" id="PF26604"/>
    </source>
</evidence>
<evidence type="ECO:0000313" key="3">
    <source>
        <dbReference type="EMBL" id="OGC44587.1"/>
    </source>
</evidence>
<name>A0A1F4UI54_UNCKA</name>
<accession>A0A1F4UI54</accession>
<keyword evidence="1" id="KW-0472">Membrane</keyword>
<comment type="caution">
    <text evidence="3">The sequence shown here is derived from an EMBL/GenBank/DDBJ whole genome shotgun (WGS) entry which is preliminary data.</text>
</comment>
<protein>
    <recommendedName>
        <fullName evidence="2">CBU-0592-like domain-containing protein</fullName>
    </recommendedName>
</protein>
<feature type="domain" description="CBU-0592-like" evidence="2">
    <location>
        <begin position="9"/>
        <end position="80"/>
    </location>
</feature>
<keyword evidence="1" id="KW-1133">Transmembrane helix</keyword>
<gene>
    <name evidence="3" type="ORF">A2V54_03805</name>
</gene>
<evidence type="ECO:0000313" key="4">
    <source>
        <dbReference type="Proteomes" id="UP000176583"/>
    </source>
</evidence>
<dbReference type="NCBIfam" id="NF047864">
    <property type="entry name" value="CBU_0592_membra"/>
    <property type="match status" value="1"/>
</dbReference>
<feature type="transmembrane region" description="Helical" evidence="1">
    <location>
        <begin position="12"/>
        <end position="30"/>
    </location>
</feature>
<dbReference type="EMBL" id="MEUW01000015">
    <property type="protein sequence ID" value="OGC44587.1"/>
    <property type="molecule type" value="Genomic_DNA"/>
</dbReference>
<evidence type="ECO:0000256" key="1">
    <source>
        <dbReference type="SAM" id="Phobius"/>
    </source>
</evidence>
<feature type="transmembrane region" description="Helical" evidence="1">
    <location>
        <begin position="36"/>
        <end position="54"/>
    </location>
</feature>
<proteinExistence type="predicted"/>